<keyword evidence="2" id="KW-1185">Reference proteome</keyword>
<sequence>MAHHRLPRVSLKGTVHYEEDFVRQLGTMLESPADFLFNTTDDVTAEMFSESLVKAIDKNKPGLTFKVVCHSQLLSEHVDAVTYFKRSLAQAISEAVNNHSNVNNAFLGRNIVSVSLLEMFSYVS</sequence>
<evidence type="ECO:0000313" key="2">
    <source>
        <dbReference type="Proteomes" id="UP000126130"/>
    </source>
</evidence>
<dbReference type="RefSeq" id="NP_044209.1">
    <property type="nucleotide sequence ID" value="NC_001734.1"/>
</dbReference>
<dbReference type="RefSeq" id="AP_000072.1">
    <property type="nucleotide sequence ID" value="AC_000003.1"/>
</dbReference>
<protein>
    <submittedName>
        <fullName evidence="1">Orf27 protein</fullName>
    </submittedName>
</protein>
<gene>
    <name evidence="1" type="primary">orf27</name>
</gene>
<reference evidence="1 2" key="1">
    <citation type="journal article" date="1997" name="J. Gen. Virol.">
        <title>Complete DNA sequence of canine adenovirus type 1.</title>
        <authorList>
            <person name="Morrison M.D."/>
            <person name="Onions D.E."/>
            <person name="Nicolson L."/>
        </authorList>
    </citation>
    <scope>NUCLEOTIDE SEQUENCE [LARGE SCALE GENOMIC DNA]</scope>
    <source>
        <strain evidence="1">RI261</strain>
    </source>
</reference>
<name>Q96691_ADECR</name>
<dbReference type="EMBL" id="Y07760">
    <property type="protein sequence ID" value="CAA69047.1"/>
    <property type="molecule type" value="Genomic_DNA"/>
</dbReference>
<evidence type="ECO:0000313" key="1">
    <source>
        <dbReference type="EMBL" id="CAA69047.1"/>
    </source>
</evidence>
<dbReference type="KEGG" id="vg:1488943"/>
<organism evidence="1 2">
    <name type="scientific">Canine adenovirus serotype 1 (strain RI261)</name>
    <name type="common">CAdV-1</name>
    <name type="synonym">Canine adenovirus 1 (strain RI261)</name>
    <dbReference type="NCBI Taxonomy" id="69151"/>
    <lineage>
        <taxon>Viruses</taxon>
        <taxon>Varidnaviria</taxon>
        <taxon>Bamfordvirae</taxon>
        <taxon>Preplasmiviricota</taxon>
        <taxon>Polisuviricotina</taxon>
        <taxon>Pharingeaviricetes</taxon>
        <taxon>Rowavirales</taxon>
        <taxon>Adenoviridae</taxon>
        <taxon>Mastadenovirus</taxon>
        <taxon>Mastadenovirus canidae</taxon>
        <taxon>Canine mastadenovirus A</taxon>
    </lineage>
</organism>
<accession>Q96691</accession>
<organismHost>
    <name type="scientific">Canis lupus familiaris</name>
    <name type="common">Dog</name>
    <name type="synonym">Canis familiaris</name>
    <dbReference type="NCBI Taxonomy" id="9615"/>
</organismHost>
<proteinExistence type="predicted"/>
<dbReference type="Proteomes" id="UP000126130">
    <property type="component" value="Segment"/>
</dbReference>
<dbReference type="GeneID" id="1488943"/>